<dbReference type="EMBL" id="CP154622">
    <property type="protein sequence ID" value="XAM40178.1"/>
    <property type="molecule type" value="Genomic_DNA"/>
</dbReference>
<evidence type="ECO:0000313" key="2">
    <source>
        <dbReference type="Proteomes" id="UP001477947"/>
    </source>
</evidence>
<proteinExistence type="predicted"/>
<evidence type="ECO:0000313" key="1">
    <source>
        <dbReference type="EMBL" id="XAM40178.1"/>
    </source>
</evidence>
<dbReference type="RefSeq" id="WP_343338335.1">
    <property type="nucleotide sequence ID" value="NZ_CP154622.1"/>
</dbReference>
<name>A0ABZ3FBZ1_9FIRM</name>
<accession>A0ABZ3FBZ1</accession>
<sequence length="172" mass="20895">MMKYRISKYNPKYRDENGIYTRDEWTSISDIGEYFNGYEVTMKEYSDIENRYVEAIDIILEYFKIKYLYIMELENEENIVNDIDDDFCQNDIDMIDFIKEGQELNIKEIKYVIRLTLRERFWCGLYSKTTHIIIKPGYDFYINIISPELPQYIINRINELGIYLEKINNICD</sequence>
<reference evidence="1 2" key="1">
    <citation type="submission" date="2024-04" db="EMBL/GenBank/DDBJ databases">
        <title>Isolation and characterization of novel acetogenic strains of the genera Terrisporobacter and Acetoanaerobium.</title>
        <authorList>
            <person name="Boeer T."/>
            <person name="Schueler M.A."/>
            <person name="Lueschen A."/>
            <person name="Eysell L."/>
            <person name="Droege J."/>
            <person name="Heinemann M."/>
            <person name="Engelhardt L."/>
            <person name="Basen M."/>
            <person name="Daniel R."/>
        </authorList>
    </citation>
    <scope>NUCLEOTIDE SEQUENCE [LARGE SCALE GENOMIC DNA]</scope>
    <source>
        <strain evidence="1 2">ELB</strain>
    </source>
</reference>
<organism evidence="1 2">
    <name type="scientific">Terrisporobacter petrolearius</name>
    <dbReference type="NCBI Taxonomy" id="1460447"/>
    <lineage>
        <taxon>Bacteria</taxon>
        <taxon>Bacillati</taxon>
        <taxon>Bacillota</taxon>
        <taxon>Clostridia</taxon>
        <taxon>Peptostreptococcales</taxon>
        <taxon>Peptostreptococcaceae</taxon>
        <taxon>Terrisporobacter</taxon>
    </lineage>
</organism>
<dbReference type="Proteomes" id="UP001477947">
    <property type="component" value="Chromosome"/>
</dbReference>
<protein>
    <submittedName>
        <fullName evidence="1">Uncharacterized protein</fullName>
    </submittedName>
</protein>
<gene>
    <name evidence="1" type="ORF">TPELB_04800</name>
</gene>
<keyword evidence="2" id="KW-1185">Reference proteome</keyword>